<accession>A0ABV8IV64</accession>
<reference evidence="2" key="1">
    <citation type="journal article" date="2019" name="Int. J. Syst. Evol. Microbiol.">
        <title>The Global Catalogue of Microorganisms (GCM) 10K type strain sequencing project: providing services to taxonomists for standard genome sequencing and annotation.</title>
        <authorList>
            <consortium name="The Broad Institute Genomics Platform"/>
            <consortium name="The Broad Institute Genome Sequencing Center for Infectious Disease"/>
            <person name="Wu L."/>
            <person name="Ma J."/>
        </authorList>
    </citation>
    <scope>NUCLEOTIDE SEQUENCE [LARGE SCALE GENOMIC DNA]</scope>
    <source>
        <strain evidence="2">TBRC 5832</strain>
    </source>
</reference>
<sequence length="112" mass="12217">MLAPDAQLTITAPGHYLLHPAEQLPELAPAAEARFGWVAYHGDFEDAYRRVDGDESGFLVPEQLIEARETAQRILDAANQAIRRYIDDNDVAEVDLDDLGAAEQPGHPAPGV</sequence>
<proteinExistence type="predicted"/>
<name>A0ABV8IV64_9ACTN</name>
<keyword evidence="2" id="KW-1185">Reference proteome</keyword>
<comment type="caution">
    <text evidence="1">The sequence shown here is derived from an EMBL/GenBank/DDBJ whole genome shotgun (WGS) entry which is preliminary data.</text>
</comment>
<evidence type="ECO:0000313" key="2">
    <source>
        <dbReference type="Proteomes" id="UP001595867"/>
    </source>
</evidence>
<gene>
    <name evidence="1" type="ORF">ACFO0C_17610</name>
</gene>
<evidence type="ECO:0000313" key="1">
    <source>
        <dbReference type="EMBL" id="MFC4066758.1"/>
    </source>
</evidence>
<organism evidence="1 2">
    <name type="scientific">Actinoplanes subglobosus</name>
    <dbReference type="NCBI Taxonomy" id="1547892"/>
    <lineage>
        <taxon>Bacteria</taxon>
        <taxon>Bacillati</taxon>
        <taxon>Actinomycetota</taxon>
        <taxon>Actinomycetes</taxon>
        <taxon>Micromonosporales</taxon>
        <taxon>Micromonosporaceae</taxon>
        <taxon>Actinoplanes</taxon>
    </lineage>
</organism>
<protein>
    <submittedName>
        <fullName evidence="1">Uncharacterized protein</fullName>
    </submittedName>
</protein>
<dbReference type="RefSeq" id="WP_378067731.1">
    <property type="nucleotide sequence ID" value="NZ_JBHSBL010000016.1"/>
</dbReference>
<dbReference type="Proteomes" id="UP001595867">
    <property type="component" value="Unassembled WGS sequence"/>
</dbReference>
<dbReference type="EMBL" id="JBHSBL010000016">
    <property type="protein sequence ID" value="MFC4066758.1"/>
    <property type="molecule type" value="Genomic_DNA"/>
</dbReference>